<reference evidence="2" key="1">
    <citation type="submission" date="2023-06" db="EMBL/GenBank/DDBJ databases">
        <title>Male Hemibagrus guttatus genome.</title>
        <authorList>
            <person name="Bian C."/>
        </authorList>
    </citation>
    <scope>NUCLEOTIDE SEQUENCE</scope>
    <source>
        <strain evidence="2">Male_cb2023</strain>
        <tissue evidence="2">Muscle</tissue>
    </source>
</reference>
<gene>
    <name evidence="2" type="ORF">QTP70_033640</name>
</gene>
<name>A0AAE0RLQ2_9TELE</name>
<proteinExistence type="predicted"/>
<dbReference type="AlphaFoldDB" id="A0AAE0RLQ2"/>
<evidence type="ECO:0000313" key="2">
    <source>
        <dbReference type="EMBL" id="KAK3557680.1"/>
    </source>
</evidence>
<protein>
    <submittedName>
        <fullName evidence="2">Uncharacterized protein</fullName>
    </submittedName>
</protein>
<evidence type="ECO:0000256" key="1">
    <source>
        <dbReference type="SAM" id="MobiDB-lite"/>
    </source>
</evidence>
<sequence length="118" mass="12976">MEYILLQRNLGLLLRDSGYLQISSYMDSLTDGLLIGQICKPIRSVYLCICVLDLINNTYTVLHPAYGSGHILQWRRAATEYFAYYGPSGATSHHYPSRSAHPLLPGSGRGATKPATGS</sequence>
<organism evidence="2 3">
    <name type="scientific">Hemibagrus guttatus</name>
    <dbReference type="NCBI Taxonomy" id="175788"/>
    <lineage>
        <taxon>Eukaryota</taxon>
        <taxon>Metazoa</taxon>
        <taxon>Chordata</taxon>
        <taxon>Craniata</taxon>
        <taxon>Vertebrata</taxon>
        <taxon>Euteleostomi</taxon>
        <taxon>Actinopterygii</taxon>
        <taxon>Neopterygii</taxon>
        <taxon>Teleostei</taxon>
        <taxon>Ostariophysi</taxon>
        <taxon>Siluriformes</taxon>
        <taxon>Bagridae</taxon>
        <taxon>Hemibagrus</taxon>
    </lineage>
</organism>
<evidence type="ECO:0000313" key="3">
    <source>
        <dbReference type="Proteomes" id="UP001274896"/>
    </source>
</evidence>
<feature type="region of interest" description="Disordered" evidence="1">
    <location>
        <begin position="91"/>
        <end position="118"/>
    </location>
</feature>
<dbReference type="Proteomes" id="UP001274896">
    <property type="component" value="Unassembled WGS sequence"/>
</dbReference>
<keyword evidence="3" id="KW-1185">Reference proteome</keyword>
<comment type="caution">
    <text evidence="2">The sequence shown here is derived from an EMBL/GenBank/DDBJ whole genome shotgun (WGS) entry which is preliminary data.</text>
</comment>
<dbReference type="EMBL" id="JAUCMX010000001">
    <property type="protein sequence ID" value="KAK3557680.1"/>
    <property type="molecule type" value="Genomic_DNA"/>
</dbReference>
<accession>A0AAE0RLQ2</accession>